<reference evidence="2 3" key="1">
    <citation type="journal article" date="2019" name="Genome Biol. Evol.">
        <title>Insights into the evolution of the New World diploid cottons (Gossypium, subgenus Houzingenia) based on genome sequencing.</title>
        <authorList>
            <person name="Grover C.E."/>
            <person name="Arick M.A. 2nd"/>
            <person name="Thrash A."/>
            <person name="Conover J.L."/>
            <person name="Sanders W.S."/>
            <person name="Peterson D.G."/>
            <person name="Frelichowski J.E."/>
            <person name="Scheffler J.A."/>
            <person name="Scheffler B.E."/>
            <person name="Wendel J.F."/>
        </authorList>
    </citation>
    <scope>NUCLEOTIDE SEQUENCE [LARGE SCALE GENOMIC DNA]</scope>
    <source>
        <strain evidence="2">1</strain>
        <tissue evidence="2">Leaf</tissue>
    </source>
</reference>
<dbReference type="InterPro" id="IPR002156">
    <property type="entry name" value="RNaseH_domain"/>
</dbReference>
<name>A0A7J9KWZ0_GOSSC</name>
<gene>
    <name evidence="2" type="ORF">Goshw_010190</name>
</gene>
<proteinExistence type="predicted"/>
<dbReference type="PANTHER" id="PTHR34023">
    <property type="entry name" value="RNASE H DOMAIN-CONTAINING PROTEIN"/>
    <property type="match status" value="1"/>
</dbReference>
<accession>A0A7J9KWZ0</accession>
<evidence type="ECO:0000313" key="3">
    <source>
        <dbReference type="Proteomes" id="UP000593576"/>
    </source>
</evidence>
<dbReference type="Proteomes" id="UP000593576">
    <property type="component" value="Unassembled WGS sequence"/>
</dbReference>
<evidence type="ECO:0000313" key="2">
    <source>
        <dbReference type="EMBL" id="MBA0850957.1"/>
    </source>
</evidence>
<comment type="caution">
    <text evidence="2">The sequence shown here is derived from an EMBL/GenBank/DDBJ whole genome shotgun (WGS) entry which is preliminary data.</text>
</comment>
<dbReference type="Pfam" id="PF13456">
    <property type="entry name" value="RVT_3"/>
    <property type="match status" value="1"/>
</dbReference>
<dbReference type="GO" id="GO:0003676">
    <property type="term" value="F:nucleic acid binding"/>
    <property type="evidence" value="ECO:0007669"/>
    <property type="project" value="InterPro"/>
</dbReference>
<protein>
    <recommendedName>
        <fullName evidence="1">RNase H type-1 domain-containing protein</fullName>
    </recommendedName>
</protein>
<organism evidence="2 3">
    <name type="scientific">Gossypium schwendimanii</name>
    <name type="common">Cotton</name>
    <dbReference type="NCBI Taxonomy" id="34291"/>
    <lineage>
        <taxon>Eukaryota</taxon>
        <taxon>Viridiplantae</taxon>
        <taxon>Streptophyta</taxon>
        <taxon>Embryophyta</taxon>
        <taxon>Tracheophyta</taxon>
        <taxon>Spermatophyta</taxon>
        <taxon>Magnoliopsida</taxon>
        <taxon>eudicotyledons</taxon>
        <taxon>Gunneridae</taxon>
        <taxon>Pentapetalae</taxon>
        <taxon>rosids</taxon>
        <taxon>malvids</taxon>
        <taxon>Malvales</taxon>
        <taxon>Malvaceae</taxon>
        <taxon>Malvoideae</taxon>
        <taxon>Gossypium</taxon>
    </lineage>
</organism>
<evidence type="ECO:0000259" key="1">
    <source>
        <dbReference type="Pfam" id="PF13456"/>
    </source>
</evidence>
<dbReference type="GO" id="GO:0004523">
    <property type="term" value="F:RNA-DNA hybrid ribonuclease activity"/>
    <property type="evidence" value="ECO:0007669"/>
    <property type="project" value="InterPro"/>
</dbReference>
<feature type="domain" description="RNase H type-1" evidence="1">
    <location>
        <begin position="2"/>
        <end position="56"/>
    </location>
</feature>
<dbReference type="PANTHER" id="PTHR34023:SF4">
    <property type="entry name" value="RNASE H TYPE-1 DOMAIN-CONTAINING PROTEIN"/>
    <property type="match status" value="1"/>
</dbReference>
<dbReference type="OrthoDB" id="1435729at2759"/>
<keyword evidence="3" id="KW-1185">Reference proteome</keyword>
<sequence length="74" mass="8364">MDSTATIHLIQATSIEQHCSAVLRVIKDLFQLSWMVRVTHLFREGNQVADGLASMASSRPPSSISTYNYQMKFF</sequence>
<feature type="non-terminal residue" evidence="2">
    <location>
        <position position="74"/>
    </location>
</feature>
<dbReference type="EMBL" id="JABFAF010000003">
    <property type="protein sequence ID" value="MBA0850957.1"/>
    <property type="molecule type" value="Genomic_DNA"/>
</dbReference>
<dbReference type="AlphaFoldDB" id="A0A7J9KWZ0"/>